<feature type="domain" description="Zn(2)-C6 fungal-type" evidence="8">
    <location>
        <begin position="21"/>
        <end position="51"/>
    </location>
</feature>
<dbReference type="InterPro" id="IPR036864">
    <property type="entry name" value="Zn2-C6_fun-type_DNA-bd_sf"/>
</dbReference>
<evidence type="ECO:0000256" key="7">
    <source>
        <dbReference type="SAM" id="MobiDB-lite"/>
    </source>
</evidence>
<dbReference type="STRING" id="602072.A0A1R3RN69"/>
<dbReference type="GO" id="GO:0008270">
    <property type="term" value="F:zinc ion binding"/>
    <property type="evidence" value="ECO:0007669"/>
    <property type="project" value="InterPro"/>
</dbReference>
<dbReference type="SMART" id="SM00066">
    <property type="entry name" value="GAL4"/>
    <property type="match status" value="1"/>
</dbReference>
<keyword evidence="5" id="KW-0804">Transcription</keyword>
<organism evidence="9 10">
    <name type="scientific">Aspergillus carbonarius (strain ITEM 5010)</name>
    <dbReference type="NCBI Taxonomy" id="602072"/>
    <lineage>
        <taxon>Eukaryota</taxon>
        <taxon>Fungi</taxon>
        <taxon>Dikarya</taxon>
        <taxon>Ascomycota</taxon>
        <taxon>Pezizomycotina</taxon>
        <taxon>Eurotiomycetes</taxon>
        <taxon>Eurotiomycetidae</taxon>
        <taxon>Eurotiales</taxon>
        <taxon>Aspergillaceae</taxon>
        <taxon>Aspergillus</taxon>
        <taxon>Aspergillus subgen. Circumdati</taxon>
    </lineage>
</organism>
<proteinExistence type="predicted"/>
<evidence type="ECO:0000259" key="8">
    <source>
        <dbReference type="PROSITE" id="PS50048"/>
    </source>
</evidence>
<feature type="compositionally biased region" description="Low complexity" evidence="7">
    <location>
        <begin position="85"/>
        <end position="95"/>
    </location>
</feature>
<keyword evidence="2" id="KW-0479">Metal-binding</keyword>
<evidence type="ECO:0000256" key="3">
    <source>
        <dbReference type="ARBA" id="ARBA00023015"/>
    </source>
</evidence>
<sequence>MHSDAAVAKPRPKRRPRICRACDACYKRKIQCDAATPRCNWCHHHDLPCTFKRNQERNQERSKAHHHPSDTQQSSSKETLASQGPNRRSNSSSRPHNSDLGSGVGPQSNLHVAGYALGNLCTFNGLPFFSPTGRQWIKSRTGEDVNLAHMSPRPSTSNQVTSTGVLHAVALPEKEVVVQLLDEWGPSVFSRLFPFINKELLEFTIKAAYHDEVTVSSPGTDSARACIHAFTAVCLSSSIYHGHQVMHAEDHVHAAYKLLPGLLIESVTLDGLQTVLMLCLCSLVVTGNIFYLEMLLAASSRFVFHLNGHLAPVYVNDDQFKINLHIRTLFWICYIIDKEFSLRTGHPPCLDETHCDLTLPDNQRTTQEFLTCIRLAILQSQVYHGLYSMKALNQPDAQLLGTIRDLDNALETWRMSIPARNRPRLIDRETDVISTPNTLIQLQYLYCMAMIHQASGKCSIWIQKHDTSEAGSSLAISVEASRSMLQKFLDDRLHFDKSNLRFCLPYFLTAICHLFSNILLNPLDEGSDDDLDLIQSVPTHIRDRLPPEIPRLSSHQVQLFEDFVMELGRLASSAINKAQGIFEAKN</sequence>
<dbReference type="EMBL" id="KV907499">
    <property type="protein sequence ID" value="OOF95935.1"/>
    <property type="molecule type" value="Genomic_DNA"/>
</dbReference>
<dbReference type="GO" id="GO:0000981">
    <property type="term" value="F:DNA-binding transcription factor activity, RNA polymerase II-specific"/>
    <property type="evidence" value="ECO:0007669"/>
    <property type="project" value="InterPro"/>
</dbReference>
<dbReference type="PANTHER" id="PTHR46910">
    <property type="entry name" value="TRANSCRIPTION FACTOR PDR1"/>
    <property type="match status" value="1"/>
</dbReference>
<dbReference type="Pfam" id="PF00172">
    <property type="entry name" value="Zn_clus"/>
    <property type="match status" value="1"/>
</dbReference>
<dbReference type="AlphaFoldDB" id="A0A1R3RN69"/>
<dbReference type="GO" id="GO:0009893">
    <property type="term" value="P:positive regulation of metabolic process"/>
    <property type="evidence" value="ECO:0007669"/>
    <property type="project" value="UniProtKB-ARBA"/>
</dbReference>
<evidence type="ECO:0000313" key="9">
    <source>
        <dbReference type="EMBL" id="OOF95935.1"/>
    </source>
</evidence>
<dbReference type="SUPFAM" id="SSF57701">
    <property type="entry name" value="Zn2/Cys6 DNA-binding domain"/>
    <property type="match status" value="1"/>
</dbReference>
<evidence type="ECO:0000313" key="10">
    <source>
        <dbReference type="Proteomes" id="UP000188318"/>
    </source>
</evidence>
<dbReference type="CDD" id="cd12148">
    <property type="entry name" value="fungal_TF_MHR"/>
    <property type="match status" value="1"/>
</dbReference>
<evidence type="ECO:0000256" key="6">
    <source>
        <dbReference type="ARBA" id="ARBA00023242"/>
    </source>
</evidence>
<feature type="region of interest" description="Disordered" evidence="7">
    <location>
        <begin position="56"/>
        <end position="105"/>
    </location>
</feature>
<keyword evidence="10" id="KW-1185">Reference proteome</keyword>
<dbReference type="Proteomes" id="UP000188318">
    <property type="component" value="Unassembled WGS sequence"/>
</dbReference>
<dbReference type="PANTHER" id="PTHR46910:SF37">
    <property type="entry name" value="ZN(II)2CYS6 TRANSCRIPTION FACTOR (EUROFUNG)"/>
    <property type="match status" value="1"/>
</dbReference>
<dbReference type="InterPro" id="IPR050987">
    <property type="entry name" value="AtrR-like"/>
</dbReference>
<comment type="subcellular location">
    <subcellularLocation>
        <location evidence="1">Nucleus</location>
    </subcellularLocation>
</comment>
<dbReference type="GO" id="GO:0005634">
    <property type="term" value="C:nucleus"/>
    <property type="evidence" value="ECO:0007669"/>
    <property type="project" value="UniProtKB-SubCell"/>
</dbReference>
<evidence type="ECO:0000256" key="2">
    <source>
        <dbReference type="ARBA" id="ARBA00022723"/>
    </source>
</evidence>
<dbReference type="SMART" id="SM00906">
    <property type="entry name" value="Fungal_trans"/>
    <property type="match status" value="1"/>
</dbReference>
<evidence type="ECO:0000256" key="4">
    <source>
        <dbReference type="ARBA" id="ARBA00023125"/>
    </source>
</evidence>
<dbReference type="PROSITE" id="PS50048">
    <property type="entry name" value="ZN2_CY6_FUNGAL_2"/>
    <property type="match status" value="1"/>
</dbReference>
<evidence type="ECO:0000256" key="1">
    <source>
        <dbReference type="ARBA" id="ARBA00004123"/>
    </source>
</evidence>
<dbReference type="GO" id="GO:0006351">
    <property type="term" value="P:DNA-templated transcription"/>
    <property type="evidence" value="ECO:0007669"/>
    <property type="project" value="InterPro"/>
</dbReference>
<protein>
    <recommendedName>
        <fullName evidence="8">Zn(2)-C6 fungal-type domain-containing protein</fullName>
    </recommendedName>
</protein>
<dbReference type="Gene3D" id="4.10.240.10">
    <property type="entry name" value="Zn(2)-C6 fungal-type DNA-binding domain"/>
    <property type="match status" value="1"/>
</dbReference>
<dbReference type="OrthoDB" id="4116913at2759"/>
<keyword evidence="4" id="KW-0238">DNA-binding</keyword>
<dbReference type="Pfam" id="PF04082">
    <property type="entry name" value="Fungal_trans"/>
    <property type="match status" value="1"/>
</dbReference>
<evidence type="ECO:0000256" key="5">
    <source>
        <dbReference type="ARBA" id="ARBA00023163"/>
    </source>
</evidence>
<gene>
    <name evidence="9" type="ORF">ASPCADRAFT_146398</name>
</gene>
<accession>A0A1R3RN69</accession>
<feature type="compositionally biased region" description="Polar residues" evidence="7">
    <location>
        <begin position="70"/>
        <end position="84"/>
    </location>
</feature>
<dbReference type="GO" id="GO:0003677">
    <property type="term" value="F:DNA binding"/>
    <property type="evidence" value="ECO:0007669"/>
    <property type="project" value="UniProtKB-KW"/>
</dbReference>
<dbReference type="VEuPathDB" id="FungiDB:ASPCADRAFT_146398"/>
<dbReference type="InterPro" id="IPR001138">
    <property type="entry name" value="Zn2Cys6_DnaBD"/>
</dbReference>
<keyword evidence="6" id="KW-0539">Nucleus</keyword>
<dbReference type="CDD" id="cd00067">
    <property type="entry name" value="GAL4"/>
    <property type="match status" value="1"/>
</dbReference>
<dbReference type="OMA" id="FLTAICH"/>
<keyword evidence="3" id="KW-0805">Transcription regulation</keyword>
<dbReference type="InterPro" id="IPR007219">
    <property type="entry name" value="XnlR_reg_dom"/>
</dbReference>
<reference evidence="10" key="1">
    <citation type="journal article" date="2017" name="Genome Biol.">
        <title>Comparative genomics reveals high biological diversity and specific adaptations in the industrially and medically important fungal genus Aspergillus.</title>
        <authorList>
            <person name="de Vries R.P."/>
            <person name="Riley R."/>
            <person name="Wiebenga A."/>
            <person name="Aguilar-Osorio G."/>
            <person name="Amillis S."/>
            <person name="Uchima C.A."/>
            <person name="Anderluh G."/>
            <person name="Asadollahi M."/>
            <person name="Askin M."/>
            <person name="Barry K."/>
            <person name="Battaglia E."/>
            <person name="Bayram O."/>
            <person name="Benocci T."/>
            <person name="Braus-Stromeyer S.A."/>
            <person name="Caldana C."/>
            <person name="Canovas D."/>
            <person name="Cerqueira G.C."/>
            <person name="Chen F."/>
            <person name="Chen W."/>
            <person name="Choi C."/>
            <person name="Clum A."/>
            <person name="Dos Santos R.A."/>
            <person name="Damasio A.R."/>
            <person name="Diallinas G."/>
            <person name="Emri T."/>
            <person name="Fekete E."/>
            <person name="Flipphi M."/>
            <person name="Freyberg S."/>
            <person name="Gallo A."/>
            <person name="Gournas C."/>
            <person name="Habgood R."/>
            <person name="Hainaut M."/>
            <person name="Harispe M.L."/>
            <person name="Henrissat B."/>
            <person name="Hilden K.S."/>
            <person name="Hope R."/>
            <person name="Hossain A."/>
            <person name="Karabika E."/>
            <person name="Karaffa L."/>
            <person name="Karanyi Z."/>
            <person name="Krasevec N."/>
            <person name="Kuo A."/>
            <person name="Kusch H."/>
            <person name="LaButti K."/>
            <person name="Lagendijk E.L."/>
            <person name="Lapidus A."/>
            <person name="Levasseur A."/>
            <person name="Lindquist E."/>
            <person name="Lipzen A."/>
            <person name="Logrieco A.F."/>
            <person name="MacCabe A."/>
            <person name="Maekelae M.R."/>
            <person name="Malavazi I."/>
            <person name="Melin P."/>
            <person name="Meyer V."/>
            <person name="Mielnichuk N."/>
            <person name="Miskei M."/>
            <person name="Molnar A.P."/>
            <person name="Mule G."/>
            <person name="Ngan C.Y."/>
            <person name="Orejas M."/>
            <person name="Orosz E."/>
            <person name="Ouedraogo J.P."/>
            <person name="Overkamp K.M."/>
            <person name="Park H.-S."/>
            <person name="Perrone G."/>
            <person name="Piumi F."/>
            <person name="Punt P.J."/>
            <person name="Ram A.F."/>
            <person name="Ramon A."/>
            <person name="Rauscher S."/>
            <person name="Record E."/>
            <person name="Riano-Pachon D.M."/>
            <person name="Robert V."/>
            <person name="Roehrig J."/>
            <person name="Ruller R."/>
            <person name="Salamov A."/>
            <person name="Salih N.S."/>
            <person name="Samson R.A."/>
            <person name="Sandor E."/>
            <person name="Sanguinetti M."/>
            <person name="Schuetze T."/>
            <person name="Sepcic K."/>
            <person name="Shelest E."/>
            <person name="Sherlock G."/>
            <person name="Sophianopoulou V."/>
            <person name="Squina F.M."/>
            <person name="Sun H."/>
            <person name="Susca A."/>
            <person name="Todd R.B."/>
            <person name="Tsang A."/>
            <person name="Unkles S.E."/>
            <person name="van de Wiele N."/>
            <person name="van Rossen-Uffink D."/>
            <person name="Oliveira J.V."/>
            <person name="Vesth T.C."/>
            <person name="Visser J."/>
            <person name="Yu J.-H."/>
            <person name="Zhou M."/>
            <person name="Andersen M.R."/>
            <person name="Archer D.B."/>
            <person name="Baker S.E."/>
            <person name="Benoit I."/>
            <person name="Brakhage A.A."/>
            <person name="Braus G.H."/>
            <person name="Fischer R."/>
            <person name="Frisvad J.C."/>
            <person name="Goldman G.H."/>
            <person name="Houbraken J."/>
            <person name="Oakley B."/>
            <person name="Pocsi I."/>
            <person name="Scazzocchio C."/>
            <person name="Seiboth B."/>
            <person name="vanKuyk P.A."/>
            <person name="Wortman J."/>
            <person name="Dyer P.S."/>
            <person name="Grigoriev I.V."/>
        </authorList>
    </citation>
    <scope>NUCLEOTIDE SEQUENCE [LARGE SCALE GENOMIC DNA]</scope>
    <source>
        <strain evidence="10">ITEM 5010</strain>
    </source>
</reference>
<name>A0A1R3RN69_ASPC5</name>